<protein>
    <recommendedName>
        <fullName evidence="8">RTA1 domain protein</fullName>
    </recommendedName>
</protein>
<dbReference type="OrthoDB" id="3358017at2759"/>
<evidence type="ECO:0000256" key="1">
    <source>
        <dbReference type="ARBA" id="ARBA00004141"/>
    </source>
</evidence>
<feature type="transmembrane region" description="Helical" evidence="5">
    <location>
        <begin position="80"/>
        <end position="101"/>
    </location>
</feature>
<evidence type="ECO:0000313" key="6">
    <source>
        <dbReference type="EMBL" id="KFH48508.1"/>
    </source>
</evidence>
<feature type="transmembrane region" description="Helical" evidence="5">
    <location>
        <begin position="183"/>
        <end position="204"/>
    </location>
</feature>
<evidence type="ECO:0000256" key="3">
    <source>
        <dbReference type="ARBA" id="ARBA00022989"/>
    </source>
</evidence>
<comment type="caution">
    <text evidence="6">The sequence shown here is derived from an EMBL/GenBank/DDBJ whole genome shotgun (WGS) entry which is preliminary data.</text>
</comment>
<evidence type="ECO:0000256" key="2">
    <source>
        <dbReference type="ARBA" id="ARBA00022692"/>
    </source>
</evidence>
<dbReference type="STRING" id="857340.A0A086TGM6"/>
<dbReference type="HOGENOM" id="CLU_033465_0_1_1"/>
<evidence type="ECO:0008006" key="8">
    <source>
        <dbReference type="Google" id="ProtNLM"/>
    </source>
</evidence>
<name>A0A086TGM6_HAPC1</name>
<dbReference type="PANTHER" id="PTHR31465:SF34">
    <property type="entry name" value="DOMAIN PROTEIN, PUTATIVE (AFU_ORTHOLOGUE AFUA_3G00480)-RELATED"/>
    <property type="match status" value="1"/>
</dbReference>
<keyword evidence="7" id="KW-1185">Reference proteome</keyword>
<dbReference type="PANTHER" id="PTHR31465">
    <property type="entry name" value="PROTEIN RTA1-RELATED"/>
    <property type="match status" value="1"/>
</dbReference>
<evidence type="ECO:0000256" key="4">
    <source>
        <dbReference type="ARBA" id="ARBA00023136"/>
    </source>
</evidence>
<proteinExistence type="predicted"/>
<organism evidence="6 7">
    <name type="scientific">Hapsidospora chrysogenum (strain ATCC 11550 / CBS 779.69 / DSM 880 / IAM 14645 / JCM 23072 / IMI 49137)</name>
    <name type="common">Acremonium chrysogenum</name>
    <dbReference type="NCBI Taxonomy" id="857340"/>
    <lineage>
        <taxon>Eukaryota</taxon>
        <taxon>Fungi</taxon>
        <taxon>Dikarya</taxon>
        <taxon>Ascomycota</taxon>
        <taxon>Pezizomycotina</taxon>
        <taxon>Sordariomycetes</taxon>
        <taxon>Hypocreomycetidae</taxon>
        <taxon>Hypocreales</taxon>
        <taxon>Bionectriaceae</taxon>
        <taxon>Hapsidospora</taxon>
    </lineage>
</organism>
<keyword evidence="2 5" id="KW-0812">Transmembrane</keyword>
<evidence type="ECO:0000256" key="5">
    <source>
        <dbReference type="SAM" id="Phobius"/>
    </source>
</evidence>
<feature type="transmembrane region" description="Helical" evidence="5">
    <location>
        <begin position="267"/>
        <end position="287"/>
    </location>
</feature>
<dbReference type="Proteomes" id="UP000029964">
    <property type="component" value="Unassembled WGS sequence"/>
</dbReference>
<dbReference type="Pfam" id="PF04479">
    <property type="entry name" value="RTA1"/>
    <property type="match status" value="1"/>
</dbReference>
<dbReference type="InterPro" id="IPR007568">
    <property type="entry name" value="RTA1"/>
</dbReference>
<accession>A0A086TGM6</accession>
<feature type="transmembrane region" description="Helical" evidence="5">
    <location>
        <begin position="216"/>
        <end position="240"/>
    </location>
</feature>
<feature type="transmembrane region" description="Helical" evidence="5">
    <location>
        <begin position="143"/>
        <end position="163"/>
    </location>
</feature>
<comment type="subcellular location">
    <subcellularLocation>
        <location evidence="1">Membrane</location>
        <topology evidence="1">Multi-pass membrane protein</topology>
    </subcellularLocation>
</comment>
<evidence type="ECO:0000313" key="7">
    <source>
        <dbReference type="Proteomes" id="UP000029964"/>
    </source>
</evidence>
<dbReference type="EMBL" id="JPKY01000003">
    <property type="protein sequence ID" value="KFH48508.1"/>
    <property type="molecule type" value="Genomic_DNA"/>
</dbReference>
<feature type="transmembrane region" description="Helical" evidence="5">
    <location>
        <begin position="20"/>
        <end position="38"/>
    </location>
</feature>
<keyword evidence="4 5" id="KW-0472">Membrane</keyword>
<sequence>MAELGEPVPFSLYIYEPNKGAPIFFTIAYAITTAFHVWQCHRYNAWRLIGLHPLCGLMFTVGYGMRIWGSHNFLYKDDDITPLIMFIVSQCLIYICPSCLVHHRQLTHHTRYSSPLLELANYHILGRIFSYVPHCSPFPPGKVLALFGGLMLVVEALNALGVSLSANPSSGSTQQSIGRNMTIAAITMQLIIILAFVSLALIFYRRCQNIHVHSRSVKTMLTTLYMSMALIFARCVYRLVEHTGHTHKDLDDLESLRQLNPLFRFEVFFYIFEATLMLVNSIVWNVWHPGRFLPQHDHVYLGPDGTEVVGEKNEDNRPTWAKITNIVTFGIMYRRKALRQQFQELAERPSTVDR</sequence>
<gene>
    <name evidence="6" type="ORF">ACRE_006320</name>
</gene>
<dbReference type="GO" id="GO:0016020">
    <property type="term" value="C:membrane"/>
    <property type="evidence" value="ECO:0007669"/>
    <property type="project" value="UniProtKB-SubCell"/>
</dbReference>
<dbReference type="AlphaFoldDB" id="A0A086TGM6"/>
<reference evidence="7" key="1">
    <citation type="journal article" date="2014" name="Genome Announc.">
        <title>Genome sequence and annotation of Acremonium chrysogenum, producer of the beta-lactam antibiotic cephalosporin C.</title>
        <authorList>
            <person name="Terfehr D."/>
            <person name="Dahlmann T.A."/>
            <person name="Specht T."/>
            <person name="Zadra I."/>
            <person name="Kuernsteiner H."/>
            <person name="Kueck U."/>
        </authorList>
    </citation>
    <scope>NUCLEOTIDE SEQUENCE [LARGE SCALE GENOMIC DNA]</scope>
    <source>
        <strain evidence="7">ATCC 11550 / CBS 779.69 / DSM 880 / IAM 14645 / JCM 23072 / IMI 49137</strain>
    </source>
</reference>
<feature type="transmembrane region" description="Helical" evidence="5">
    <location>
        <begin position="45"/>
        <end position="68"/>
    </location>
</feature>
<keyword evidence="3 5" id="KW-1133">Transmembrane helix</keyword>